<keyword evidence="2" id="KW-1185">Reference proteome</keyword>
<dbReference type="SUPFAM" id="SSF56784">
    <property type="entry name" value="HAD-like"/>
    <property type="match status" value="1"/>
</dbReference>
<gene>
    <name evidence="1" type="ORF">TSYNT_6109</name>
</gene>
<dbReference type="InterPro" id="IPR023214">
    <property type="entry name" value="HAD_sf"/>
</dbReference>
<dbReference type="PANTHER" id="PTHR10000:SF8">
    <property type="entry name" value="HAD SUPERFAMILY HYDROLASE-LIKE, TYPE 3"/>
    <property type="match status" value="1"/>
</dbReference>
<evidence type="ECO:0000313" key="1">
    <source>
        <dbReference type="EMBL" id="GAQ24730.1"/>
    </source>
</evidence>
<evidence type="ECO:0008006" key="3">
    <source>
        <dbReference type="Google" id="ProtNLM"/>
    </source>
</evidence>
<accession>A0A0U9HDK6</accession>
<dbReference type="InterPro" id="IPR036412">
    <property type="entry name" value="HAD-like_sf"/>
</dbReference>
<reference evidence="1" key="1">
    <citation type="journal article" date="2016" name="Genome Announc.">
        <title>Draft Genome Sequence of the Syntrophic Lactate-Degrading Bacterium Tepidanaerobacter syntrophicus JLT.</title>
        <authorList>
            <person name="Matsuura N."/>
            <person name="Ohashi A."/>
            <person name="Tourlousse D.M."/>
            <person name="Sekiguchi Y."/>
        </authorList>
    </citation>
    <scope>NUCLEOTIDE SEQUENCE [LARGE SCALE GENOMIC DNA]</scope>
    <source>
        <strain evidence="1">JL</strain>
    </source>
</reference>
<dbReference type="GO" id="GO:0016791">
    <property type="term" value="F:phosphatase activity"/>
    <property type="evidence" value="ECO:0007669"/>
    <property type="project" value="TreeGrafter"/>
</dbReference>
<dbReference type="EMBL" id="DF977000">
    <property type="protein sequence ID" value="GAQ24730.1"/>
    <property type="molecule type" value="Genomic_DNA"/>
</dbReference>
<sequence>MAIKLIALDIDGTVADGENNVSLENERAIKKAMERGVQIALVTGRHRDGLKKVMDVLGLDFKTPLVLNNGALIYWQGELIWEDLITPKEADGVIKFSGKMPDVAIVIFRAEDIEMYCGPLVNKEWLLDRLSAFEVNPKKVAKSPDELTRENVAKIMLVVESGERALEIYSIWPKELSSLKRTRSYPYLCEINSGTCDKGRGIKILCEKIGVLPEEVLAVGDGESDVPMLSFAKNAVFVRHFDWLPKLPPHVEVTPKEYRHTGAAWAIEKYIDLFE</sequence>
<proteinExistence type="predicted"/>
<dbReference type="GO" id="GO:0000287">
    <property type="term" value="F:magnesium ion binding"/>
    <property type="evidence" value="ECO:0007669"/>
    <property type="project" value="TreeGrafter"/>
</dbReference>
<name>A0A0U9HDK6_9FIRM</name>
<dbReference type="InterPro" id="IPR006379">
    <property type="entry name" value="HAD-SF_hydro_IIB"/>
</dbReference>
<dbReference type="AlphaFoldDB" id="A0A0U9HDK6"/>
<dbReference type="STRING" id="224999.GCA_001485475_00736"/>
<organism evidence="1">
    <name type="scientific">Tepidanaerobacter syntrophicus</name>
    <dbReference type="NCBI Taxonomy" id="224999"/>
    <lineage>
        <taxon>Bacteria</taxon>
        <taxon>Bacillati</taxon>
        <taxon>Bacillota</taxon>
        <taxon>Clostridia</taxon>
        <taxon>Thermosediminibacterales</taxon>
        <taxon>Tepidanaerobacteraceae</taxon>
        <taxon>Tepidanaerobacter</taxon>
    </lineage>
</organism>
<dbReference type="NCBIfam" id="TIGR01484">
    <property type="entry name" value="HAD-SF-IIB"/>
    <property type="match status" value="1"/>
</dbReference>
<dbReference type="GO" id="GO:0005829">
    <property type="term" value="C:cytosol"/>
    <property type="evidence" value="ECO:0007669"/>
    <property type="project" value="TreeGrafter"/>
</dbReference>
<dbReference type="PANTHER" id="PTHR10000">
    <property type="entry name" value="PHOSPHOSERINE PHOSPHATASE"/>
    <property type="match status" value="1"/>
</dbReference>
<protein>
    <recommendedName>
        <fullName evidence="3">HAD family phosphatase</fullName>
    </recommendedName>
</protein>
<dbReference type="RefSeq" id="WP_162780985.1">
    <property type="nucleotide sequence ID" value="NZ_DF977000.1"/>
</dbReference>
<dbReference type="Gene3D" id="3.30.1240.10">
    <property type="match status" value="1"/>
</dbReference>
<evidence type="ECO:0000313" key="2">
    <source>
        <dbReference type="Proteomes" id="UP000062160"/>
    </source>
</evidence>
<dbReference type="Proteomes" id="UP000062160">
    <property type="component" value="Unassembled WGS sequence"/>
</dbReference>
<dbReference type="Pfam" id="PF08282">
    <property type="entry name" value="Hydrolase_3"/>
    <property type="match status" value="1"/>
</dbReference>
<dbReference type="Gene3D" id="3.40.50.1000">
    <property type="entry name" value="HAD superfamily/HAD-like"/>
    <property type="match status" value="1"/>
</dbReference>